<reference evidence="10" key="1">
    <citation type="journal article" date="2011" name="PLoS Biol.">
        <title>Gene gain and loss during evolution of obligate parasitism in the white rust pathogen of Arabidopsis thaliana.</title>
        <authorList>
            <person name="Kemen E."/>
            <person name="Gardiner A."/>
            <person name="Schultz-Larsen T."/>
            <person name="Kemen A.C."/>
            <person name="Balmuth A.L."/>
            <person name="Robert-Seilaniantz A."/>
            <person name="Bailey K."/>
            <person name="Holub E."/>
            <person name="Studholme D.J."/>
            <person name="Maclean D."/>
            <person name="Jones J.D."/>
        </authorList>
    </citation>
    <scope>NUCLEOTIDE SEQUENCE</scope>
</reference>
<dbReference type="AlphaFoldDB" id="F0WGC8"/>
<evidence type="ECO:0000256" key="1">
    <source>
        <dbReference type="ARBA" id="ARBA00022527"/>
    </source>
</evidence>
<dbReference type="PANTHER" id="PTHR24055">
    <property type="entry name" value="MITOGEN-ACTIVATED PROTEIN KINASE"/>
    <property type="match status" value="1"/>
</dbReference>
<keyword evidence="7" id="KW-0460">Magnesium</keyword>
<comment type="activity regulation">
    <text evidence="7">Activated by threonine and tyrosine phosphorylation.</text>
</comment>
<sequence>MVMQQDSIRTSSKRSLFRPMTQQDANSSDSQPTIAKSILAKIFCKRKSWNTTDKFPETLSFSKPIDTQTNQHTHSDAHDNRKEVRKHSNVRWFVNNKPKVCAPQQFHSLKHEQDIQYNDSNDISNKSILLSGRLRQVSLLDSVTAAHDFVLFQETKAHSTDTMLTIALHQYETDTDIPQRIYTLSSNDTINPIQDTTQLFGFRIVYHTQNEFYQLSKHSLHLSAPDAGTYSAWIEALWNAIDKLKIQDACPSSHKIDPFHEEHSEKCEEAREASASASGSEAFVDNQLEIEKSFTHNQELESKDPHSSIDLQKTRTQKEDWTIANWHHRFTQRLGHRNKSDLTYRSNIHQNTTHTMEMNGQSYTLDTRYEPIKTIGTGAYGHVIAALDTKSNTNIAIKKIANVFDDLVDAKRIVREIRLLRHFNHKNITKLLDLGPPPHMELCEIYLITELMETDLHQVIYSSQPMTDDHVKYFLYQMLCALYHIHSAGVLHRDMKPSNILLNSNCDLKICDFGLARGGIEDQNSKFPQELTEYVVTRWYRAPEIMLNCVQYTEAVDIWAVGCIFAEMILRQPLFPGDDYIHQLELIIKVLGTPKQKDTEFVRNRKALRFLTNLPIARSIKWTQILGPKSNELAIDLLDKMLQFNPAKRISVLEALHHPYLATFYDASEQTEASIMDFSFDIPDTQLSKEAIVDLMKQDIEGFHSFSMNLMEKALEFHETRPRNSHGRIA</sequence>
<proteinExistence type="inferred from homology"/>
<comment type="cofactor">
    <cofactor evidence="7">
        <name>Mg(2+)</name>
        <dbReference type="ChEBI" id="CHEBI:18420"/>
    </cofactor>
</comment>
<dbReference type="SMART" id="SM00220">
    <property type="entry name" value="S_TKc"/>
    <property type="match status" value="1"/>
</dbReference>
<comment type="similarity">
    <text evidence="7">Belongs to the protein kinase superfamily. Ser/Thr protein kinase family. MAP kinase subfamily.</text>
</comment>
<feature type="compositionally biased region" description="Polar residues" evidence="8">
    <location>
        <begin position="1"/>
        <end position="10"/>
    </location>
</feature>
<feature type="domain" description="Protein kinase" evidence="9">
    <location>
        <begin position="369"/>
        <end position="661"/>
    </location>
</feature>
<dbReference type="Pfam" id="PF00069">
    <property type="entry name" value="Pkinase"/>
    <property type="match status" value="1"/>
</dbReference>
<accession>F0WGC8</accession>
<feature type="region of interest" description="Disordered" evidence="8">
    <location>
        <begin position="60"/>
        <end position="84"/>
    </location>
</feature>
<comment type="catalytic activity">
    <reaction evidence="7">
        <text>L-threonyl-[protein] + ATP = O-phospho-L-threonyl-[protein] + ADP + H(+)</text>
        <dbReference type="Rhea" id="RHEA:46608"/>
        <dbReference type="Rhea" id="RHEA-COMP:11060"/>
        <dbReference type="Rhea" id="RHEA-COMP:11605"/>
        <dbReference type="ChEBI" id="CHEBI:15378"/>
        <dbReference type="ChEBI" id="CHEBI:30013"/>
        <dbReference type="ChEBI" id="CHEBI:30616"/>
        <dbReference type="ChEBI" id="CHEBI:61977"/>
        <dbReference type="ChEBI" id="CHEBI:456216"/>
        <dbReference type="EC" id="2.7.11.24"/>
    </reaction>
</comment>
<evidence type="ECO:0000259" key="9">
    <source>
        <dbReference type="PROSITE" id="PS50011"/>
    </source>
</evidence>
<name>F0WGC8_9STRA</name>
<feature type="compositionally biased region" description="Basic and acidic residues" evidence="8">
    <location>
        <begin position="73"/>
        <end position="82"/>
    </location>
</feature>
<dbReference type="InterPro" id="IPR000719">
    <property type="entry name" value="Prot_kinase_dom"/>
</dbReference>
<evidence type="ECO:0000256" key="7">
    <source>
        <dbReference type="RuleBase" id="RU361165"/>
    </source>
</evidence>
<dbReference type="Gene3D" id="1.10.510.10">
    <property type="entry name" value="Transferase(Phosphotransferase) domain 1"/>
    <property type="match status" value="1"/>
</dbReference>
<keyword evidence="3 6" id="KW-0547">Nucleotide-binding</keyword>
<dbReference type="HOGENOM" id="CLU_379672_0_0_1"/>
<dbReference type="SUPFAM" id="SSF56112">
    <property type="entry name" value="Protein kinase-like (PK-like)"/>
    <property type="match status" value="1"/>
</dbReference>
<dbReference type="GO" id="GO:0004707">
    <property type="term" value="F:MAP kinase activity"/>
    <property type="evidence" value="ECO:0007669"/>
    <property type="project" value="UniProtKB-EC"/>
</dbReference>
<keyword evidence="1 7" id="KW-0723">Serine/threonine-protein kinase</keyword>
<evidence type="ECO:0000256" key="5">
    <source>
        <dbReference type="ARBA" id="ARBA00022840"/>
    </source>
</evidence>
<evidence type="ECO:0000313" key="10">
    <source>
        <dbReference type="EMBL" id="CCA20288.1"/>
    </source>
</evidence>
<dbReference type="InterPro" id="IPR017441">
    <property type="entry name" value="Protein_kinase_ATP_BS"/>
</dbReference>
<dbReference type="PROSITE" id="PS00108">
    <property type="entry name" value="PROTEIN_KINASE_ST"/>
    <property type="match status" value="1"/>
</dbReference>
<dbReference type="FunFam" id="1.10.510.10:FF:000040">
    <property type="entry name" value="Mitogen-activated protein kinase"/>
    <property type="match status" value="1"/>
</dbReference>
<organism evidence="10">
    <name type="scientific">Albugo laibachii Nc14</name>
    <dbReference type="NCBI Taxonomy" id="890382"/>
    <lineage>
        <taxon>Eukaryota</taxon>
        <taxon>Sar</taxon>
        <taxon>Stramenopiles</taxon>
        <taxon>Oomycota</taxon>
        <taxon>Peronosporomycetes</taxon>
        <taxon>Albuginales</taxon>
        <taxon>Albuginaceae</taxon>
        <taxon>Albugo</taxon>
    </lineage>
</organism>
<dbReference type="PROSITE" id="PS50011">
    <property type="entry name" value="PROTEIN_KINASE_DOM"/>
    <property type="match status" value="1"/>
</dbReference>
<evidence type="ECO:0000256" key="8">
    <source>
        <dbReference type="SAM" id="MobiDB-lite"/>
    </source>
</evidence>
<dbReference type="Gene3D" id="3.30.200.20">
    <property type="entry name" value="Phosphorylase Kinase, domain 1"/>
    <property type="match status" value="1"/>
</dbReference>
<keyword evidence="2 7" id="KW-0808">Transferase</keyword>
<dbReference type="EC" id="2.7.11.24" evidence="7"/>
<feature type="region of interest" description="Disordered" evidence="8">
    <location>
        <begin position="1"/>
        <end position="32"/>
    </location>
</feature>
<reference evidence="10" key="2">
    <citation type="submission" date="2011-02" db="EMBL/GenBank/DDBJ databases">
        <authorList>
            <person name="MacLean D."/>
        </authorList>
    </citation>
    <scope>NUCLEOTIDE SEQUENCE</scope>
</reference>
<keyword evidence="5 6" id="KW-0067">ATP-binding</keyword>
<evidence type="ECO:0000256" key="2">
    <source>
        <dbReference type="ARBA" id="ARBA00022679"/>
    </source>
</evidence>
<evidence type="ECO:0000256" key="4">
    <source>
        <dbReference type="ARBA" id="ARBA00022777"/>
    </source>
</evidence>
<dbReference type="FunFam" id="3.30.200.20:FF:000046">
    <property type="entry name" value="Mitogen-activated protein kinase"/>
    <property type="match status" value="1"/>
</dbReference>
<dbReference type="GO" id="GO:0005524">
    <property type="term" value="F:ATP binding"/>
    <property type="evidence" value="ECO:0007669"/>
    <property type="project" value="UniProtKB-UniRule"/>
</dbReference>
<gene>
    <name evidence="10" type="primary">AlNc14C90G5659</name>
    <name evidence="10" type="ORF">ALNC14_064310</name>
</gene>
<feature type="compositionally biased region" description="Polar residues" evidence="8">
    <location>
        <begin position="60"/>
        <end position="72"/>
    </location>
</feature>
<dbReference type="InterPro" id="IPR050117">
    <property type="entry name" value="MAPK"/>
</dbReference>
<dbReference type="PROSITE" id="PS01351">
    <property type="entry name" value="MAPK"/>
    <property type="match status" value="1"/>
</dbReference>
<evidence type="ECO:0000256" key="3">
    <source>
        <dbReference type="ARBA" id="ARBA00022741"/>
    </source>
</evidence>
<dbReference type="InterPro" id="IPR003527">
    <property type="entry name" value="MAP_kinase_CS"/>
</dbReference>
<dbReference type="PROSITE" id="PS00107">
    <property type="entry name" value="PROTEIN_KINASE_ATP"/>
    <property type="match status" value="1"/>
</dbReference>
<keyword evidence="4 7" id="KW-0418">Kinase</keyword>
<dbReference type="InterPro" id="IPR011009">
    <property type="entry name" value="Kinase-like_dom_sf"/>
</dbReference>
<evidence type="ECO:0000256" key="6">
    <source>
        <dbReference type="PROSITE-ProRule" id="PRU10141"/>
    </source>
</evidence>
<feature type="binding site" evidence="6">
    <location>
        <position position="399"/>
    </location>
    <ligand>
        <name>ATP</name>
        <dbReference type="ChEBI" id="CHEBI:30616"/>
    </ligand>
</feature>
<protein>
    <recommendedName>
        <fullName evidence="7">Mitogen-activated protein kinase</fullName>
        <ecNumber evidence="7">2.7.11.24</ecNumber>
    </recommendedName>
</protein>
<dbReference type="InterPro" id="IPR008271">
    <property type="entry name" value="Ser/Thr_kinase_AS"/>
</dbReference>
<dbReference type="EMBL" id="FR824135">
    <property type="protein sequence ID" value="CCA20288.1"/>
    <property type="molecule type" value="Genomic_DNA"/>
</dbReference>
<feature type="compositionally biased region" description="Polar residues" evidence="8">
    <location>
        <begin position="17"/>
        <end position="32"/>
    </location>
</feature>
<dbReference type="CDD" id="cd07834">
    <property type="entry name" value="STKc_MAPK"/>
    <property type="match status" value="1"/>
</dbReference>